<evidence type="ECO:0000313" key="2">
    <source>
        <dbReference type="EnsemblMetazoa" id="XP_038071162.1"/>
    </source>
</evidence>
<evidence type="ECO:0000259" key="1">
    <source>
        <dbReference type="Pfam" id="PF13358"/>
    </source>
</evidence>
<name>A0A914B6S4_PATMI</name>
<dbReference type="GeneID" id="119740036"/>
<dbReference type="InterPro" id="IPR038717">
    <property type="entry name" value="Tc1-like_DDE_dom"/>
</dbReference>
<protein>
    <recommendedName>
        <fullName evidence="1">Tc1-like transposase DDE domain-containing protein</fullName>
    </recommendedName>
</protein>
<keyword evidence="3" id="KW-1185">Reference proteome</keyword>
<organism evidence="2 3">
    <name type="scientific">Patiria miniata</name>
    <name type="common">Bat star</name>
    <name type="synonym">Asterina miniata</name>
    <dbReference type="NCBI Taxonomy" id="46514"/>
    <lineage>
        <taxon>Eukaryota</taxon>
        <taxon>Metazoa</taxon>
        <taxon>Echinodermata</taxon>
        <taxon>Eleutherozoa</taxon>
        <taxon>Asterozoa</taxon>
        <taxon>Asteroidea</taxon>
        <taxon>Valvatacea</taxon>
        <taxon>Valvatida</taxon>
        <taxon>Asterinidae</taxon>
        <taxon>Patiria</taxon>
    </lineage>
</organism>
<dbReference type="Gene3D" id="3.30.420.10">
    <property type="entry name" value="Ribonuclease H-like superfamily/Ribonuclease H"/>
    <property type="match status" value="1"/>
</dbReference>
<dbReference type="RefSeq" id="XP_038071162.1">
    <property type="nucleotide sequence ID" value="XM_038215234.1"/>
</dbReference>
<dbReference type="AlphaFoldDB" id="A0A914B6S4"/>
<dbReference type="EnsemblMetazoa" id="XM_038215234.1">
    <property type="protein sequence ID" value="XP_038071162.1"/>
    <property type="gene ID" value="LOC119740036"/>
</dbReference>
<evidence type="ECO:0000313" key="3">
    <source>
        <dbReference type="Proteomes" id="UP000887568"/>
    </source>
</evidence>
<sequence>MAARGRYRRISDVDRNRLIDAFEADDAAYLQVADTLGIKHSTARSIVGVYLRDGRRNKLPKGGPINQKVDDDMRDALQGYLDDNPLLTLRQLNTQLRADLPDKPFVTTSTIARTLDGMLITLKLAEDVPEQRNEPRILDARVIFGNWFLQVGVLGHTVYIDETGYNIWTRRSYGRAPRGEPARRVVHGQRGKQVNITFAISGEVGLVAHRISSETVTRATFEDFLATTVQECGMLFPAGERIYLIYDNARPHIRAQLPPDAGNFTIKLLPPYSPFLNPTEMAHSAFKAGVKRTLGLPEWQDRFGDQYARVQAGVNLQVWRSLRLQEVAALNIGEVTPAKCTAWYNHSQTYLPRCLGRQVIEG</sequence>
<dbReference type="Pfam" id="PF13358">
    <property type="entry name" value="DDE_3"/>
    <property type="match status" value="1"/>
</dbReference>
<dbReference type="SUPFAM" id="SSF46689">
    <property type="entry name" value="Homeodomain-like"/>
    <property type="match status" value="1"/>
</dbReference>
<proteinExistence type="predicted"/>
<dbReference type="InterPro" id="IPR009057">
    <property type="entry name" value="Homeodomain-like_sf"/>
</dbReference>
<feature type="domain" description="Tc1-like transposase DDE" evidence="1">
    <location>
        <begin position="157"/>
        <end position="292"/>
    </location>
</feature>
<dbReference type="GO" id="GO:0003676">
    <property type="term" value="F:nucleic acid binding"/>
    <property type="evidence" value="ECO:0007669"/>
    <property type="project" value="InterPro"/>
</dbReference>
<dbReference type="InterPro" id="IPR036397">
    <property type="entry name" value="RNaseH_sf"/>
</dbReference>
<dbReference type="OMA" id="YSVCAAM"/>
<dbReference type="PANTHER" id="PTHR46564:SF1">
    <property type="entry name" value="TRANSPOSASE"/>
    <property type="match status" value="1"/>
</dbReference>
<reference evidence="2" key="1">
    <citation type="submission" date="2022-11" db="UniProtKB">
        <authorList>
            <consortium name="EnsemblMetazoa"/>
        </authorList>
    </citation>
    <scope>IDENTIFICATION</scope>
</reference>
<dbReference type="OrthoDB" id="5977738at2759"/>
<dbReference type="PANTHER" id="PTHR46564">
    <property type="entry name" value="TRANSPOSASE"/>
    <property type="match status" value="1"/>
</dbReference>
<dbReference type="Proteomes" id="UP000887568">
    <property type="component" value="Unplaced"/>
</dbReference>
<accession>A0A914B6S4</accession>